<protein>
    <submittedName>
        <fullName evidence="2">Uncharacterized protein</fullName>
    </submittedName>
</protein>
<evidence type="ECO:0000313" key="3">
    <source>
        <dbReference type="Proteomes" id="UP000660265"/>
    </source>
</evidence>
<evidence type="ECO:0000256" key="1">
    <source>
        <dbReference type="SAM" id="MobiDB-lite"/>
    </source>
</evidence>
<comment type="caution">
    <text evidence="2">The sequence shown here is derived from an EMBL/GenBank/DDBJ whole genome shotgun (WGS) entry which is preliminary data.</text>
</comment>
<keyword evidence="3" id="KW-1185">Reference proteome</keyword>
<organism evidence="2 3">
    <name type="scientific">Streptomyces camponoticapitis</name>
    <dbReference type="NCBI Taxonomy" id="1616125"/>
    <lineage>
        <taxon>Bacteria</taxon>
        <taxon>Bacillati</taxon>
        <taxon>Actinomycetota</taxon>
        <taxon>Actinomycetes</taxon>
        <taxon>Kitasatosporales</taxon>
        <taxon>Streptomycetaceae</taxon>
        <taxon>Streptomyces</taxon>
    </lineage>
</organism>
<reference evidence="3" key="1">
    <citation type="journal article" date="2019" name="Int. J. Syst. Evol. Microbiol.">
        <title>The Global Catalogue of Microorganisms (GCM) 10K type strain sequencing project: providing services to taxonomists for standard genome sequencing and annotation.</title>
        <authorList>
            <consortium name="The Broad Institute Genomics Platform"/>
            <consortium name="The Broad Institute Genome Sequencing Center for Infectious Disease"/>
            <person name="Wu L."/>
            <person name="Ma J."/>
        </authorList>
    </citation>
    <scope>NUCLEOTIDE SEQUENCE [LARGE SCALE GENOMIC DNA]</scope>
    <source>
        <strain evidence="3">CGMCC 4.7275</strain>
    </source>
</reference>
<gene>
    <name evidence="2" type="ORF">GCM10011583_31060</name>
</gene>
<dbReference type="Proteomes" id="UP000660265">
    <property type="component" value="Unassembled WGS sequence"/>
</dbReference>
<accession>A0ABQ2E6L6</accession>
<name>A0ABQ2E6L6_9ACTN</name>
<proteinExistence type="predicted"/>
<sequence>MSKSFVVIVATAIGDLPARWWNPHEHLQFYRLPLTIAPGQTGFEGHRGLLARYPEDMPRALLYSPAQHVSRGGGARCAATELSGPSWPSRPSDPRAGSRPYNGQIL</sequence>
<feature type="region of interest" description="Disordered" evidence="1">
    <location>
        <begin position="70"/>
        <end position="106"/>
    </location>
</feature>
<evidence type="ECO:0000313" key="2">
    <source>
        <dbReference type="EMBL" id="GGJ97269.1"/>
    </source>
</evidence>
<dbReference type="EMBL" id="BMMV01000008">
    <property type="protein sequence ID" value="GGJ97269.1"/>
    <property type="molecule type" value="Genomic_DNA"/>
</dbReference>